<evidence type="ECO:0000313" key="1">
    <source>
        <dbReference type="EMBL" id="GAH23587.1"/>
    </source>
</evidence>
<reference evidence="1" key="1">
    <citation type="journal article" date="2014" name="Front. Microbiol.">
        <title>High frequency of phylogenetically diverse reductive dehalogenase-homologous genes in deep subseafloor sedimentary metagenomes.</title>
        <authorList>
            <person name="Kawai M."/>
            <person name="Futagami T."/>
            <person name="Toyoda A."/>
            <person name="Takaki Y."/>
            <person name="Nishi S."/>
            <person name="Hori S."/>
            <person name="Arai W."/>
            <person name="Tsubouchi T."/>
            <person name="Morono Y."/>
            <person name="Uchiyama I."/>
            <person name="Ito T."/>
            <person name="Fujiyama A."/>
            <person name="Inagaki F."/>
            <person name="Takami H."/>
        </authorList>
    </citation>
    <scope>NUCLEOTIDE SEQUENCE</scope>
    <source>
        <strain evidence="1">Expedition CK06-06</strain>
    </source>
</reference>
<dbReference type="EMBL" id="BART01041150">
    <property type="protein sequence ID" value="GAH23587.1"/>
    <property type="molecule type" value="Genomic_DNA"/>
</dbReference>
<organism evidence="1">
    <name type="scientific">marine sediment metagenome</name>
    <dbReference type="NCBI Taxonomy" id="412755"/>
    <lineage>
        <taxon>unclassified sequences</taxon>
        <taxon>metagenomes</taxon>
        <taxon>ecological metagenomes</taxon>
    </lineage>
</organism>
<sequence>LMEITIEYQPILEAPAACALGASGVKSIKNNKLCKTKPIC</sequence>
<name>X1DTW9_9ZZZZ</name>
<dbReference type="AlphaFoldDB" id="X1DTW9"/>
<gene>
    <name evidence="1" type="ORF">S01H4_66441</name>
</gene>
<feature type="non-terminal residue" evidence="1">
    <location>
        <position position="1"/>
    </location>
</feature>
<protein>
    <submittedName>
        <fullName evidence="1">Uncharacterized protein</fullName>
    </submittedName>
</protein>
<proteinExistence type="predicted"/>
<accession>X1DTW9</accession>
<comment type="caution">
    <text evidence="1">The sequence shown here is derived from an EMBL/GenBank/DDBJ whole genome shotgun (WGS) entry which is preliminary data.</text>
</comment>